<dbReference type="InterPro" id="IPR016186">
    <property type="entry name" value="C-type_lectin-like/link_sf"/>
</dbReference>
<proteinExistence type="predicted"/>
<feature type="chain" id="PRO_5010010310" evidence="2">
    <location>
        <begin position="23"/>
        <end position="204"/>
    </location>
</feature>
<feature type="compositionally biased region" description="Pro residues" evidence="1">
    <location>
        <begin position="168"/>
        <end position="181"/>
    </location>
</feature>
<dbReference type="PROSITE" id="PS50041">
    <property type="entry name" value="C_TYPE_LECTIN_2"/>
    <property type="match status" value="1"/>
</dbReference>
<name>A0A016VV95_9BILA</name>
<feature type="signal peptide" evidence="2">
    <location>
        <begin position="1"/>
        <end position="22"/>
    </location>
</feature>
<gene>
    <name evidence="3" type="primary">Acey_s0004.g2048</name>
    <name evidence="3" type="ORF">Y032_0004g2048</name>
</gene>
<dbReference type="STRING" id="53326.A0A016VV95"/>
<dbReference type="InterPro" id="IPR016187">
    <property type="entry name" value="CTDL_fold"/>
</dbReference>
<dbReference type="SMART" id="SM00034">
    <property type="entry name" value="CLECT"/>
    <property type="match status" value="1"/>
</dbReference>
<dbReference type="InterPro" id="IPR050111">
    <property type="entry name" value="C-type_lectin/snaclec_domain"/>
</dbReference>
<evidence type="ECO:0000256" key="2">
    <source>
        <dbReference type="SAM" id="SignalP"/>
    </source>
</evidence>
<comment type="caution">
    <text evidence="3">The sequence shown here is derived from an EMBL/GenBank/DDBJ whole genome shotgun (WGS) entry which is preliminary data.</text>
</comment>
<accession>A0A0D6M9B5</accession>
<dbReference type="OrthoDB" id="5877743at2759"/>
<dbReference type="Proteomes" id="UP000024635">
    <property type="component" value="Unassembled WGS sequence"/>
</dbReference>
<keyword evidence="2" id="KW-0732">Signal</keyword>
<evidence type="ECO:0000313" key="4">
    <source>
        <dbReference type="Proteomes" id="UP000024635"/>
    </source>
</evidence>
<accession>A0A016VV95</accession>
<organism evidence="3 4">
    <name type="scientific">Ancylostoma ceylanicum</name>
    <dbReference type="NCBI Taxonomy" id="53326"/>
    <lineage>
        <taxon>Eukaryota</taxon>
        <taxon>Metazoa</taxon>
        <taxon>Ecdysozoa</taxon>
        <taxon>Nematoda</taxon>
        <taxon>Chromadorea</taxon>
        <taxon>Rhabditida</taxon>
        <taxon>Rhabditina</taxon>
        <taxon>Rhabditomorpha</taxon>
        <taxon>Strongyloidea</taxon>
        <taxon>Ancylostomatidae</taxon>
        <taxon>Ancylostomatinae</taxon>
        <taxon>Ancylostoma</taxon>
    </lineage>
</organism>
<evidence type="ECO:0000256" key="1">
    <source>
        <dbReference type="SAM" id="MobiDB-lite"/>
    </source>
</evidence>
<protein>
    <submittedName>
        <fullName evidence="3">Uncharacterized protein</fullName>
    </submittedName>
</protein>
<feature type="region of interest" description="Disordered" evidence="1">
    <location>
        <begin position="167"/>
        <end position="204"/>
    </location>
</feature>
<dbReference type="EMBL" id="JARK01001340">
    <property type="protein sequence ID" value="EYC31246.1"/>
    <property type="molecule type" value="Genomic_DNA"/>
</dbReference>
<dbReference type="PANTHER" id="PTHR22803">
    <property type="entry name" value="MANNOSE, PHOSPHOLIPASE, LECTIN RECEPTOR RELATED"/>
    <property type="match status" value="1"/>
</dbReference>
<sequence length="204" mass="23489">MCAAWVVLIATSALFAAREVNAGIWCDHCYAATVWEKYGHYKYMVVSSSKHVDWYTAARDCEERKAILASIHSSYENSFVRELVARAAGSSEAHLTWIGLKKKGDDWEWRDNTVLNYLQWAEGEPNNYALEYPEKCVHMYSNGDWNDLKCRDSTWVVNYYVCKKPRNLPQPPERPWSPPERPCSTPEPSTSSTTARKPVEMEKL</sequence>
<keyword evidence="4" id="KW-1185">Reference proteome</keyword>
<dbReference type="AlphaFoldDB" id="A0A016VV95"/>
<feature type="compositionally biased region" description="Low complexity" evidence="1">
    <location>
        <begin position="182"/>
        <end position="194"/>
    </location>
</feature>
<dbReference type="Pfam" id="PF00059">
    <property type="entry name" value="Lectin_C"/>
    <property type="match status" value="1"/>
</dbReference>
<dbReference type="InterPro" id="IPR001304">
    <property type="entry name" value="C-type_lectin-like"/>
</dbReference>
<dbReference type="Gene3D" id="3.10.100.10">
    <property type="entry name" value="Mannose-Binding Protein A, subunit A"/>
    <property type="match status" value="1"/>
</dbReference>
<dbReference type="SUPFAM" id="SSF56436">
    <property type="entry name" value="C-type lectin-like"/>
    <property type="match status" value="1"/>
</dbReference>
<dbReference type="CDD" id="cd00037">
    <property type="entry name" value="CLECT"/>
    <property type="match status" value="1"/>
</dbReference>
<reference evidence="4" key="1">
    <citation type="journal article" date="2015" name="Nat. Genet.">
        <title>The genome and transcriptome of the zoonotic hookworm Ancylostoma ceylanicum identify infection-specific gene families.</title>
        <authorList>
            <person name="Schwarz E.M."/>
            <person name="Hu Y."/>
            <person name="Antoshechkin I."/>
            <person name="Miller M.M."/>
            <person name="Sternberg P.W."/>
            <person name="Aroian R.V."/>
        </authorList>
    </citation>
    <scope>NUCLEOTIDE SEQUENCE</scope>
    <source>
        <strain evidence="4">HY135</strain>
    </source>
</reference>
<evidence type="ECO:0000313" key="3">
    <source>
        <dbReference type="EMBL" id="EYC31246.1"/>
    </source>
</evidence>